<protein>
    <recommendedName>
        <fullName evidence="4">Aminotransferase-like plant mobile domain-containing protein</fullName>
    </recommendedName>
</protein>
<feature type="compositionally biased region" description="Basic and acidic residues" evidence="1">
    <location>
        <begin position="126"/>
        <end position="144"/>
    </location>
</feature>
<accession>A0A9Q1JSE5</accession>
<evidence type="ECO:0000313" key="2">
    <source>
        <dbReference type="EMBL" id="KAJ8430116.1"/>
    </source>
</evidence>
<comment type="caution">
    <text evidence="2">The sequence shown here is derived from an EMBL/GenBank/DDBJ whole genome shotgun (WGS) entry which is preliminary data.</text>
</comment>
<organism evidence="2 3">
    <name type="scientific">Carnegiea gigantea</name>
    <dbReference type="NCBI Taxonomy" id="171969"/>
    <lineage>
        <taxon>Eukaryota</taxon>
        <taxon>Viridiplantae</taxon>
        <taxon>Streptophyta</taxon>
        <taxon>Embryophyta</taxon>
        <taxon>Tracheophyta</taxon>
        <taxon>Spermatophyta</taxon>
        <taxon>Magnoliopsida</taxon>
        <taxon>eudicotyledons</taxon>
        <taxon>Gunneridae</taxon>
        <taxon>Pentapetalae</taxon>
        <taxon>Caryophyllales</taxon>
        <taxon>Cactineae</taxon>
        <taxon>Cactaceae</taxon>
        <taxon>Cactoideae</taxon>
        <taxon>Echinocereeae</taxon>
        <taxon>Carnegiea</taxon>
    </lineage>
</organism>
<reference evidence="2" key="1">
    <citation type="submission" date="2022-04" db="EMBL/GenBank/DDBJ databases">
        <title>Carnegiea gigantea Genome sequencing and assembly v2.</title>
        <authorList>
            <person name="Copetti D."/>
            <person name="Sanderson M.J."/>
            <person name="Burquez A."/>
            <person name="Wojciechowski M.F."/>
        </authorList>
    </citation>
    <scope>NUCLEOTIDE SEQUENCE</scope>
    <source>
        <strain evidence="2">SGP5-SGP5p</strain>
        <tissue evidence="2">Aerial part</tissue>
    </source>
</reference>
<feature type="region of interest" description="Disordered" evidence="1">
    <location>
        <begin position="1"/>
        <end position="110"/>
    </location>
</feature>
<evidence type="ECO:0000313" key="3">
    <source>
        <dbReference type="Proteomes" id="UP001153076"/>
    </source>
</evidence>
<feature type="compositionally biased region" description="Basic and acidic residues" evidence="1">
    <location>
        <begin position="58"/>
        <end position="70"/>
    </location>
</feature>
<feature type="compositionally biased region" description="Polar residues" evidence="1">
    <location>
        <begin position="73"/>
        <end position="91"/>
    </location>
</feature>
<dbReference type="Proteomes" id="UP001153076">
    <property type="component" value="Unassembled WGS sequence"/>
</dbReference>
<proteinExistence type="predicted"/>
<feature type="compositionally biased region" description="Basic and acidic residues" evidence="1">
    <location>
        <begin position="8"/>
        <end position="21"/>
    </location>
</feature>
<gene>
    <name evidence="2" type="ORF">Cgig2_007089</name>
</gene>
<dbReference type="EMBL" id="JAKOGI010000822">
    <property type="protein sequence ID" value="KAJ8430116.1"/>
    <property type="molecule type" value="Genomic_DNA"/>
</dbReference>
<sequence length="373" mass="42476">MAKLGLATEREGNSRESRDNGRSGQKKKGAAFNGGKMVLCSGRKRVHSAGSPKTSGRTGEESDPKYRSGDEGGSSTMIRSRLQVRSSSNNHFKGEMQSKKRHHLRREGQRVVGHRKGFIVKGKGKGKVEEVKRRSTNDKREDAGRQQAVDVDIRHRCVLDAICAMNDQLSDIQKEAIRGMVWSLVLEYRTFLMERHLVHALLQAWNPESKCFKLGRREVPFSDFDVALLTGFPATRMHVAFERSDGGSEVEEVLKRAMEEHVCTERQRRRTAQKDMCIYKNYVLVLLELCRVNNTVERVALFNKLYTFSVLSGLLFPRCAGGNLVHIVEDVDGVREYNWAKVVWEFLVHAVEESQEKMWSMKNMQINGFAMIL</sequence>
<feature type="region of interest" description="Disordered" evidence="1">
    <location>
        <begin position="122"/>
        <end position="144"/>
    </location>
</feature>
<dbReference type="AlphaFoldDB" id="A0A9Q1JSE5"/>
<evidence type="ECO:0000256" key="1">
    <source>
        <dbReference type="SAM" id="MobiDB-lite"/>
    </source>
</evidence>
<dbReference type="OrthoDB" id="2010973at2759"/>
<evidence type="ECO:0008006" key="4">
    <source>
        <dbReference type="Google" id="ProtNLM"/>
    </source>
</evidence>
<keyword evidence="3" id="KW-1185">Reference proteome</keyword>
<name>A0A9Q1JSE5_9CARY</name>